<organism evidence="1 3">
    <name type="scientific">Gilliamella apicola</name>
    <dbReference type="NCBI Taxonomy" id="1196095"/>
    <lineage>
        <taxon>Bacteria</taxon>
        <taxon>Pseudomonadati</taxon>
        <taxon>Pseudomonadota</taxon>
        <taxon>Gammaproteobacteria</taxon>
        <taxon>Orbales</taxon>
        <taxon>Orbaceae</taxon>
        <taxon>Gilliamella</taxon>
    </lineage>
</organism>
<dbReference type="GO" id="GO:0019441">
    <property type="term" value="P:L-tryptophan catabolic process to kynurenine"/>
    <property type="evidence" value="ECO:0007669"/>
    <property type="project" value="InterPro"/>
</dbReference>
<gene>
    <name evidence="2" type="ORF">DKK70_04575</name>
    <name evidence="1" type="ORF">DKK79_03880</name>
</gene>
<protein>
    <submittedName>
        <fullName evidence="1">Cyclase</fullName>
    </submittedName>
</protein>
<comment type="caution">
    <text evidence="1">The sequence shown here is derived from an EMBL/GenBank/DDBJ whole genome shotgun (WGS) entry which is preliminary data.</text>
</comment>
<dbReference type="Proteomes" id="UP000247932">
    <property type="component" value="Unassembled WGS sequence"/>
</dbReference>
<dbReference type="PANTHER" id="PTHR43564">
    <property type="entry name" value="KYNURENINE FORMAMIDASE-LIKE PROTEIN"/>
    <property type="match status" value="1"/>
</dbReference>
<sequence>MKIIDLSVDIEDRTPNDPPSMPTEIDYWDHVKGSEHIKTFFPTATNDDLPKGLGWAIEYIKLTTHSGTHLDAPWHYHPTMNNGQRARTIDEMPLEWCISDGVMLNFSHFPDGYVVTAQDIKDELDRIDYKLKPLDIVLVQSGAQKYFGSKEYLVKGCGMGKEATLYLLNQGIKVVGTDAWSWDSPLPLVAEKFKETHDKSLIWEGHFAGIEKEYYHLEKLTNLDKLPPFGFKVSCLPIKIKGASAGWTRTIAIMS</sequence>
<accession>A0A2V4E4M2</accession>
<evidence type="ECO:0000313" key="3">
    <source>
        <dbReference type="Proteomes" id="UP000247483"/>
    </source>
</evidence>
<dbReference type="OrthoDB" id="7067800at2"/>
<dbReference type="InterPro" id="IPR007325">
    <property type="entry name" value="KFase/CYL"/>
</dbReference>
<dbReference type="PANTHER" id="PTHR43564:SF2">
    <property type="entry name" value="BLR6059 PROTEIN"/>
    <property type="match status" value="1"/>
</dbReference>
<dbReference type="EMBL" id="QGLR01000008">
    <property type="protein sequence ID" value="PXZ07933.1"/>
    <property type="molecule type" value="Genomic_DNA"/>
</dbReference>
<evidence type="ECO:0000313" key="2">
    <source>
        <dbReference type="EMBL" id="PXZ07933.1"/>
    </source>
</evidence>
<dbReference type="SUPFAM" id="SSF102198">
    <property type="entry name" value="Putative cyclase"/>
    <property type="match status" value="1"/>
</dbReference>
<evidence type="ECO:0000313" key="4">
    <source>
        <dbReference type="Proteomes" id="UP000247932"/>
    </source>
</evidence>
<dbReference type="Pfam" id="PF04199">
    <property type="entry name" value="Cyclase"/>
    <property type="match status" value="1"/>
</dbReference>
<dbReference type="AlphaFoldDB" id="A0A2V4E4M2"/>
<name>A0A2V4E4M2_9GAMM</name>
<dbReference type="InterPro" id="IPR037175">
    <property type="entry name" value="KFase_sf"/>
</dbReference>
<reference evidence="3 4" key="1">
    <citation type="submission" date="2018-05" db="EMBL/GenBank/DDBJ databases">
        <title>Reference genomes for bee gut microbiota database.</title>
        <authorList>
            <person name="Ellegaard K.M."/>
        </authorList>
    </citation>
    <scope>NUCLEOTIDE SEQUENCE [LARGE SCALE GENOMIC DNA]</scope>
    <source>
        <strain evidence="1 3">ESL0177</strain>
        <strain evidence="2 4">ESL0182</strain>
    </source>
</reference>
<dbReference type="Proteomes" id="UP000247483">
    <property type="component" value="Unassembled WGS sequence"/>
</dbReference>
<evidence type="ECO:0000313" key="1">
    <source>
        <dbReference type="EMBL" id="PXZ05816.1"/>
    </source>
</evidence>
<dbReference type="GO" id="GO:0004061">
    <property type="term" value="F:arylformamidase activity"/>
    <property type="evidence" value="ECO:0007669"/>
    <property type="project" value="InterPro"/>
</dbReference>
<dbReference type="RefSeq" id="WP_110422916.1">
    <property type="nucleotide sequence ID" value="NZ_QGLP01000004.1"/>
</dbReference>
<dbReference type="EMBL" id="QGLP01000004">
    <property type="protein sequence ID" value="PXZ05816.1"/>
    <property type="molecule type" value="Genomic_DNA"/>
</dbReference>
<dbReference type="Gene3D" id="3.50.30.50">
    <property type="entry name" value="Putative cyclase"/>
    <property type="match status" value="1"/>
</dbReference>
<proteinExistence type="predicted"/>
<keyword evidence="4" id="KW-1185">Reference proteome</keyword>